<dbReference type="GeneID" id="81429265"/>
<organism evidence="2 3">
    <name type="scientific">Penicillium canariense</name>
    <dbReference type="NCBI Taxonomy" id="189055"/>
    <lineage>
        <taxon>Eukaryota</taxon>
        <taxon>Fungi</taxon>
        <taxon>Dikarya</taxon>
        <taxon>Ascomycota</taxon>
        <taxon>Pezizomycotina</taxon>
        <taxon>Eurotiomycetes</taxon>
        <taxon>Eurotiomycetidae</taxon>
        <taxon>Eurotiales</taxon>
        <taxon>Aspergillaceae</taxon>
        <taxon>Penicillium</taxon>
    </lineage>
</organism>
<dbReference type="AlphaFoldDB" id="A0A9W9I029"/>
<evidence type="ECO:0000313" key="2">
    <source>
        <dbReference type="EMBL" id="KAJ5160961.1"/>
    </source>
</evidence>
<gene>
    <name evidence="2" type="ORF">N7482_007965</name>
</gene>
<comment type="caution">
    <text evidence="2">The sequence shown here is derived from an EMBL/GenBank/DDBJ whole genome shotgun (WGS) entry which is preliminary data.</text>
</comment>
<proteinExistence type="predicted"/>
<feature type="transmembrane region" description="Helical" evidence="1">
    <location>
        <begin position="103"/>
        <end position="124"/>
    </location>
</feature>
<feature type="transmembrane region" description="Helical" evidence="1">
    <location>
        <begin position="157"/>
        <end position="177"/>
    </location>
</feature>
<evidence type="ECO:0000256" key="1">
    <source>
        <dbReference type="SAM" id="Phobius"/>
    </source>
</evidence>
<keyword evidence="3" id="KW-1185">Reference proteome</keyword>
<sequence>MTNSPTRNMIRIRLTIMAFSILGLVLASLNSAITRFAIVLRDRARLGITEPDNAILAHSFQQLMERVLGDVLIAALASALSAIAGLVLLVYSRRLRENSNLQIYFGFMQLILSLVILVTGAYLADHVHGCQSSFTVLQGDDRIPYHSIMYFGGVGEAVYGALVILIGAGYFGLSLAFGS</sequence>
<keyword evidence="1" id="KW-1133">Transmembrane helix</keyword>
<dbReference type="OrthoDB" id="3556886at2759"/>
<reference evidence="2" key="2">
    <citation type="journal article" date="2023" name="IMA Fungus">
        <title>Comparative genomic study of the Penicillium genus elucidates a diverse pangenome and 15 lateral gene transfer events.</title>
        <authorList>
            <person name="Petersen C."/>
            <person name="Sorensen T."/>
            <person name="Nielsen M.R."/>
            <person name="Sondergaard T.E."/>
            <person name="Sorensen J.L."/>
            <person name="Fitzpatrick D.A."/>
            <person name="Frisvad J.C."/>
            <person name="Nielsen K.L."/>
        </authorList>
    </citation>
    <scope>NUCLEOTIDE SEQUENCE</scope>
    <source>
        <strain evidence="2">IBT 26290</strain>
    </source>
</reference>
<name>A0A9W9I029_9EURO</name>
<feature type="transmembrane region" description="Helical" evidence="1">
    <location>
        <begin position="71"/>
        <end position="91"/>
    </location>
</feature>
<dbReference type="RefSeq" id="XP_056542518.1">
    <property type="nucleotide sequence ID" value="XM_056690089.1"/>
</dbReference>
<evidence type="ECO:0000313" key="3">
    <source>
        <dbReference type="Proteomes" id="UP001149163"/>
    </source>
</evidence>
<dbReference type="EMBL" id="JAPQKN010000004">
    <property type="protein sequence ID" value="KAJ5160961.1"/>
    <property type="molecule type" value="Genomic_DNA"/>
</dbReference>
<protein>
    <submittedName>
        <fullName evidence="2">Uncharacterized protein</fullName>
    </submittedName>
</protein>
<accession>A0A9W9I029</accession>
<keyword evidence="1" id="KW-0812">Transmembrane</keyword>
<keyword evidence="1" id="KW-0472">Membrane</keyword>
<dbReference type="Proteomes" id="UP001149163">
    <property type="component" value="Unassembled WGS sequence"/>
</dbReference>
<reference evidence="2" key="1">
    <citation type="submission" date="2022-11" db="EMBL/GenBank/DDBJ databases">
        <authorList>
            <person name="Petersen C."/>
        </authorList>
    </citation>
    <scope>NUCLEOTIDE SEQUENCE</scope>
    <source>
        <strain evidence="2">IBT 26290</strain>
    </source>
</reference>